<evidence type="ECO:0000313" key="5">
    <source>
        <dbReference type="EMBL" id="OLR93062.1"/>
    </source>
</evidence>
<dbReference type="Pfam" id="PF00291">
    <property type="entry name" value="PALP"/>
    <property type="match status" value="1"/>
</dbReference>
<comment type="caution">
    <text evidence="5">The sequence shown here is derived from an EMBL/GenBank/DDBJ whole genome shotgun (WGS) entry which is preliminary data.</text>
</comment>
<comment type="cofactor">
    <cofactor evidence="1">
        <name>pyridoxal 5'-phosphate</name>
        <dbReference type="ChEBI" id="CHEBI:597326"/>
    </cofactor>
</comment>
<dbReference type="Gene3D" id="3.40.50.1100">
    <property type="match status" value="2"/>
</dbReference>
<dbReference type="RefSeq" id="WP_075975329.1">
    <property type="nucleotide sequence ID" value="NZ_MKQR01000013.1"/>
</dbReference>
<feature type="domain" description="Tryptophan synthase beta chain-like PALP" evidence="4">
    <location>
        <begin position="24"/>
        <end position="283"/>
    </location>
</feature>
<evidence type="ECO:0000256" key="3">
    <source>
        <dbReference type="ARBA" id="ARBA00023239"/>
    </source>
</evidence>
<dbReference type="AlphaFoldDB" id="A0A1Q9LM03"/>
<keyword evidence="3" id="KW-0456">Lyase</keyword>
<dbReference type="PROSITE" id="PS00165">
    <property type="entry name" value="DEHYDRATASE_SER_THR"/>
    <property type="match status" value="1"/>
</dbReference>
<protein>
    <submittedName>
        <fullName evidence="5">Pyridoxal-5'-phosphate-dependent protein subunit beta</fullName>
    </submittedName>
</protein>
<dbReference type="PANTHER" id="PTHR48078:SF6">
    <property type="entry name" value="L-THREONINE DEHYDRATASE CATABOLIC TDCB"/>
    <property type="match status" value="1"/>
</dbReference>
<gene>
    <name evidence="5" type="ORF">BJP25_19110</name>
</gene>
<evidence type="ECO:0000313" key="6">
    <source>
        <dbReference type="Proteomes" id="UP000186040"/>
    </source>
</evidence>
<dbReference type="EMBL" id="MKQR01000013">
    <property type="protein sequence ID" value="OLR93062.1"/>
    <property type="molecule type" value="Genomic_DNA"/>
</dbReference>
<dbReference type="Proteomes" id="UP000186040">
    <property type="component" value="Unassembled WGS sequence"/>
</dbReference>
<evidence type="ECO:0000256" key="2">
    <source>
        <dbReference type="ARBA" id="ARBA00022898"/>
    </source>
</evidence>
<accession>A0A1Q9LM03</accession>
<name>A0A1Q9LM03_9PSEU</name>
<dbReference type="GO" id="GO:0006567">
    <property type="term" value="P:L-threonine catabolic process"/>
    <property type="evidence" value="ECO:0007669"/>
    <property type="project" value="TreeGrafter"/>
</dbReference>
<dbReference type="InterPro" id="IPR000634">
    <property type="entry name" value="Ser/Thr_deHydtase_PyrdxlP-BS"/>
</dbReference>
<dbReference type="STRING" id="1193682.BJP25_19110"/>
<sequence length="318" mass="30874">MTTAGLELGFAAVLSAAARIAGRVHRTPLLPLPGTRLLVKAEHRQRGGSFKARGAANALLGLGAAEVVTGSSGNHGIAVAALGGALGVRVTVVMAAGASQAKADALRALGAGVVGVAGGVAERDEHAKALAAATGAVFVPSSDHELVVAGAGTVGLEVFTDEPDLSAVYVPTGGGGLLAGVCLAAGALTRPVAVIGVEPAGAARYAASLAAGAPVELPPSTTVADGLRGQRPGAVTWPVIRDRVDELVAVTDDEVRAAQELLLAAGAPVEPSGAVALAGALRHPRPGRAAVIASGGNTALALSAIGAAATPPGRKART</sequence>
<keyword evidence="2" id="KW-0663">Pyridoxal phosphate</keyword>
<keyword evidence="6" id="KW-1185">Reference proteome</keyword>
<evidence type="ECO:0000256" key="1">
    <source>
        <dbReference type="ARBA" id="ARBA00001933"/>
    </source>
</evidence>
<dbReference type="GO" id="GO:0006565">
    <property type="term" value="P:L-serine catabolic process"/>
    <property type="evidence" value="ECO:0007669"/>
    <property type="project" value="TreeGrafter"/>
</dbReference>
<reference evidence="5 6" key="1">
    <citation type="submission" date="2016-10" db="EMBL/GenBank/DDBJ databases">
        <title>The Draft Genome Sequence of Actinokineospora bangkokensis 44EHWT reveals the biosynthetic pathway of antifungal compounds Thailandins with unusual extender unit butylmalonyl-CoA.</title>
        <authorList>
            <person name="Greule A."/>
            <person name="Intra B."/>
            <person name="Flemming S."/>
            <person name="Rommel M.G."/>
            <person name="Panbangred W."/>
            <person name="Bechthold A."/>
        </authorList>
    </citation>
    <scope>NUCLEOTIDE SEQUENCE [LARGE SCALE GENOMIC DNA]</scope>
    <source>
        <strain evidence="5 6">44EHW</strain>
    </source>
</reference>
<dbReference type="PANTHER" id="PTHR48078">
    <property type="entry name" value="THREONINE DEHYDRATASE, MITOCHONDRIAL-RELATED"/>
    <property type="match status" value="1"/>
</dbReference>
<dbReference type="GO" id="GO:0004794">
    <property type="term" value="F:threonine deaminase activity"/>
    <property type="evidence" value="ECO:0007669"/>
    <property type="project" value="TreeGrafter"/>
</dbReference>
<organism evidence="5 6">
    <name type="scientific">Actinokineospora bangkokensis</name>
    <dbReference type="NCBI Taxonomy" id="1193682"/>
    <lineage>
        <taxon>Bacteria</taxon>
        <taxon>Bacillati</taxon>
        <taxon>Actinomycetota</taxon>
        <taxon>Actinomycetes</taxon>
        <taxon>Pseudonocardiales</taxon>
        <taxon>Pseudonocardiaceae</taxon>
        <taxon>Actinokineospora</taxon>
    </lineage>
</organism>
<proteinExistence type="predicted"/>
<dbReference type="GO" id="GO:0009097">
    <property type="term" value="P:isoleucine biosynthetic process"/>
    <property type="evidence" value="ECO:0007669"/>
    <property type="project" value="TreeGrafter"/>
</dbReference>
<dbReference type="SUPFAM" id="SSF53686">
    <property type="entry name" value="Tryptophan synthase beta subunit-like PLP-dependent enzymes"/>
    <property type="match status" value="1"/>
</dbReference>
<dbReference type="InterPro" id="IPR001926">
    <property type="entry name" value="TrpB-like_PALP"/>
</dbReference>
<dbReference type="OrthoDB" id="9811476at2"/>
<dbReference type="GO" id="GO:0030170">
    <property type="term" value="F:pyridoxal phosphate binding"/>
    <property type="evidence" value="ECO:0007669"/>
    <property type="project" value="InterPro"/>
</dbReference>
<dbReference type="GO" id="GO:0003941">
    <property type="term" value="F:L-serine ammonia-lyase activity"/>
    <property type="evidence" value="ECO:0007669"/>
    <property type="project" value="TreeGrafter"/>
</dbReference>
<dbReference type="InterPro" id="IPR036052">
    <property type="entry name" value="TrpB-like_PALP_sf"/>
</dbReference>
<dbReference type="InterPro" id="IPR050147">
    <property type="entry name" value="Ser/Thr_Dehydratase"/>
</dbReference>
<evidence type="ECO:0000259" key="4">
    <source>
        <dbReference type="Pfam" id="PF00291"/>
    </source>
</evidence>